<dbReference type="AlphaFoldDB" id="E3LWS1"/>
<dbReference type="EMBL" id="DS268417">
    <property type="protein sequence ID" value="EFO83455.1"/>
    <property type="molecule type" value="Genomic_DNA"/>
</dbReference>
<keyword evidence="4" id="KW-0507">mRNA processing</keyword>
<evidence type="ECO:0000256" key="3">
    <source>
        <dbReference type="ARBA" id="ARBA00014158"/>
    </source>
</evidence>
<dbReference type="InParanoid" id="E3LWS1"/>
<protein>
    <recommendedName>
        <fullName evidence="3">Pre-mRNA-splicing factor SPF27</fullName>
    </recommendedName>
</protein>
<reference evidence="10" key="1">
    <citation type="submission" date="2007-07" db="EMBL/GenBank/DDBJ databases">
        <title>PCAP assembly of the Caenorhabditis remanei genome.</title>
        <authorList>
            <consortium name="The Caenorhabditis remanei Sequencing Consortium"/>
            <person name="Wilson R.K."/>
        </authorList>
    </citation>
    <scope>NUCLEOTIDE SEQUENCE [LARGE SCALE GENOMIC DNA]</scope>
    <source>
        <strain evidence="10">PB4641</strain>
    </source>
</reference>
<evidence type="ECO:0000313" key="11">
    <source>
        <dbReference type="Proteomes" id="UP000008281"/>
    </source>
</evidence>
<dbReference type="GO" id="GO:0071013">
    <property type="term" value="C:catalytic step 2 spliceosome"/>
    <property type="evidence" value="ECO:0007669"/>
    <property type="project" value="TreeGrafter"/>
</dbReference>
<evidence type="ECO:0000256" key="8">
    <source>
        <dbReference type="SAM" id="Coils"/>
    </source>
</evidence>
<keyword evidence="7" id="KW-0539">Nucleus</keyword>
<organism evidence="11">
    <name type="scientific">Caenorhabditis remanei</name>
    <name type="common">Caenorhabditis vulgaris</name>
    <dbReference type="NCBI Taxonomy" id="31234"/>
    <lineage>
        <taxon>Eukaryota</taxon>
        <taxon>Metazoa</taxon>
        <taxon>Ecdysozoa</taxon>
        <taxon>Nematoda</taxon>
        <taxon>Chromadorea</taxon>
        <taxon>Rhabditida</taxon>
        <taxon>Rhabditina</taxon>
        <taxon>Rhabditomorpha</taxon>
        <taxon>Rhabditoidea</taxon>
        <taxon>Rhabditidae</taxon>
        <taxon>Peloderinae</taxon>
        <taxon>Caenorhabditis</taxon>
    </lineage>
</organism>
<comment type="similarity">
    <text evidence="2">Belongs to the SPF27 family.</text>
</comment>
<evidence type="ECO:0000256" key="9">
    <source>
        <dbReference type="SAM" id="MobiDB-lite"/>
    </source>
</evidence>
<evidence type="ECO:0000256" key="2">
    <source>
        <dbReference type="ARBA" id="ARBA00010788"/>
    </source>
</evidence>
<keyword evidence="11" id="KW-1185">Reference proteome</keyword>
<evidence type="ECO:0000256" key="4">
    <source>
        <dbReference type="ARBA" id="ARBA00022664"/>
    </source>
</evidence>
<feature type="coiled-coil region" evidence="8">
    <location>
        <begin position="157"/>
        <end position="184"/>
    </location>
</feature>
<accession>E3LWS1</accession>
<gene>
    <name evidence="10" type="ORF">CRE_03136</name>
</gene>
<dbReference type="FunCoup" id="E3LWS1">
    <property type="interactions" value="2360"/>
</dbReference>
<dbReference type="OMA" id="SAWQESI"/>
<evidence type="ECO:0000256" key="6">
    <source>
        <dbReference type="ARBA" id="ARBA00023187"/>
    </source>
</evidence>
<evidence type="ECO:0000313" key="10">
    <source>
        <dbReference type="EMBL" id="EFO83455.1"/>
    </source>
</evidence>
<dbReference type="GO" id="GO:0071011">
    <property type="term" value="C:precatalytic spliceosome"/>
    <property type="evidence" value="ECO:0007669"/>
    <property type="project" value="TreeGrafter"/>
</dbReference>
<dbReference type="PANTHER" id="PTHR13296:SF0">
    <property type="entry name" value="PRE-MRNA-SPLICING FACTOR SPF27"/>
    <property type="match status" value="1"/>
</dbReference>
<dbReference type="HOGENOM" id="CLU_082523_2_1_1"/>
<dbReference type="STRING" id="31234.E3LWS1"/>
<dbReference type="Pfam" id="PF05700">
    <property type="entry name" value="BCAS2"/>
    <property type="match status" value="1"/>
</dbReference>
<feature type="region of interest" description="Disordered" evidence="9">
    <location>
        <begin position="224"/>
        <end position="253"/>
    </location>
</feature>
<sequence length="253" mass="29597">MSAKPLALTGPGGANQLQDDQILVDALPYLDTEYNETDRQLAMKLVEHECKTFRPTKNYLTHLPVPDYDAFLTPCMLKEMSRMKKKEEMEKLDLSRCELPPPSAVKGVDRKLWAKVRRLSACRERNYIFQVLRNAKAQNEHLMLRQINLELMDEYAAENYLQRNKLMESLLTQAEKELRITKEAVMEVHAARKMAQLKAGDKVKQLEYSWVTMVTNNYRMEMENRQMESDNAKQIKRLKVDPSKLEDKEDQEN</sequence>
<evidence type="ECO:0000256" key="5">
    <source>
        <dbReference type="ARBA" id="ARBA00022728"/>
    </source>
</evidence>
<keyword evidence="8" id="KW-0175">Coiled coil</keyword>
<keyword evidence="5" id="KW-0747">Spliceosome</keyword>
<dbReference type="GO" id="GO:0006397">
    <property type="term" value="P:mRNA processing"/>
    <property type="evidence" value="ECO:0007669"/>
    <property type="project" value="UniProtKB-KW"/>
</dbReference>
<dbReference type="GO" id="GO:0000974">
    <property type="term" value="C:Prp19 complex"/>
    <property type="evidence" value="ECO:0007669"/>
    <property type="project" value="TreeGrafter"/>
</dbReference>
<comment type="subcellular location">
    <subcellularLocation>
        <location evidence="1">Nucleus</location>
    </subcellularLocation>
</comment>
<keyword evidence="6" id="KW-0508">mRNA splicing</keyword>
<dbReference type="eggNOG" id="KOG3096">
    <property type="taxonomic scope" value="Eukaryota"/>
</dbReference>
<feature type="compositionally biased region" description="Basic and acidic residues" evidence="9">
    <location>
        <begin position="224"/>
        <end position="247"/>
    </location>
</feature>
<dbReference type="Proteomes" id="UP000008281">
    <property type="component" value="Unassembled WGS sequence"/>
</dbReference>
<name>E3LWS1_CAERE</name>
<evidence type="ECO:0000256" key="1">
    <source>
        <dbReference type="ARBA" id="ARBA00004123"/>
    </source>
</evidence>
<dbReference type="OrthoDB" id="205794at2759"/>
<evidence type="ECO:0000256" key="7">
    <source>
        <dbReference type="ARBA" id="ARBA00023242"/>
    </source>
</evidence>
<dbReference type="PANTHER" id="PTHR13296">
    <property type="entry name" value="BCAS2 PROTEIN"/>
    <property type="match status" value="1"/>
</dbReference>
<dbReference type="GO" id="GO:0008380">
    <property type="term" value="P:RNA splicing"/>
    <property type="evidence" value="ECO:0007669"/>
    <property type="project" value="UniProtKB-KW"/>
</dbReference>
<dbReference type="InterPro" id="IPR008409">
    <property type="entry name" value="SPF27"/>
</dbReference>
<proteinExistence type="inferred from homology"/>